<dbReference type="RefSeq" id="WP_173582127.1">
    <property type="nucleotide sequence ID" value="NZ_WOTB01000003.1"/>
</dbReference>
<keyword evidence="1" id="KW-0732">Signal</keyword>
<evidence type="ECO:0000256" key="1">
    <source>
        <dbReference type="SAM" id="SignalP"/>
    </source>
</evidence>
<dbReference type="EMBL" id="WOTB01000003">
    <property type="protein sequence ID" value="NHN83689.1"/>
    <property type="molecule type" value="Genomic_DNA"/>
</dbReference>
<gene>
    <name evidence="2" type="ORF">GOB93_03415</name>
</gene>
<protein>
    <recommendedName>
        <fullName evidence="4">Lipoprotein</fullName>
    </recommendedName>
</protein>
<organism evidence="2 3">
    <name type="scientific">Acetobacter musti</name>
    <dbReference type="NCBI Taxonomy" id="864732"/>
    <lineage>
        <taxon>Bacteria</taxon>
        <taxon>Pseudomonadati</taxon>
        <taxon>Pseudomonadota</taxon>
        <taxon>Alphaproteobacteria</taxon>
        <taxon>Acetobacterales</taxon>
        <taxon>Acetobacteraceae</taxon>
        <taxon>Acetobacter</taxon>
    </lineage>
</organism>
<evidence type="ECO:0000313" key="2">
    <source>
        <dbReference type="EMBL" id="NHN83689.1"/>
    </source>
</evidence>
<proteinExistence type="predicted"/>
<feature type="signal peptide" evidence="1">
    <location>
        <begin position="1"/>
        <end position="25"/>
    </location>
</feature>
<evidence type="ECO:0008006" key="4">
    <source>
        <dbReference type="Google" id="ProtNLM"/>
    </source>
</evidence>
<dbReference type="Proteomes" id="UP000635278">
    <property type="component" value="Unassembled WGS sequence"/>
</dbReference>
<sequence length="127" mass="13597">MNISIRVNLLALLVLSACTSLPHEARSLIGMTRPGLVACAGIPDREEYRDSQDVLVWKQDTQTQGAIDLKTPLSFELDLGGHGTCHAVATLKDGRVVTIAFTGPSATIEGPDGACRPLLRGCLRPFQ</sequence>
<dbReference type="PROSITE" id="PS51257">
    <property type="entry name" value="PROKAR_LIPOPROTEIN"/>
    <property type="match status" value="1"/>
</dbReference>
<keyword evidence="3" id="KW-1185">Reference proteome</keyword>
<reference evidence="2 3" key="1">
    <citation type="journal article" date="2020" name="Int. J. Syst. Evol. Microbiol.">
        <title>Novel acetic acid bacteria from cider fermentations: Acetobacter conturbans sp. nov. and Acetobacter fallax sp. nov.</title>
        <authorList>
            <person name="Sombolestani A.S."/>
            <person name="Cleenwerck I."/>
            <person name="Cnockaert M."/>
            <person name="Borremans W."/>
            <person name="Wieme A.D."/>
            <person name="De Vuyst L."/>
            <person name="Vandamme P."/>
        </authorList>
    </citation>
    <scope>NUCLEOTIDE SEQUENCE [LARGE SCALE GENOMIC DNA]</scope>
    <source>
        <strain evidence="2 3">LMG 30640</strain>
    </source>
</reference>
<name>A0ABX0JLR6_9PROT</name>
<evidence type="ECO:0000313" key="3">
    <source>
        <dbReference type="Proteomes" id="UP000635278"/>
    </source>
</evidence>
<feature type="chain" id="PRO_5046324881" description="Lipoprotein" evidence="1">
    <location>
        <begin position="26"/>
        <end position="127"/>
    </location>
</feature>
<comment type="caution">
    <text evidence="2">The sequence shown here is derived from an EMBL/GenBank/DDBJ whole genome shotgun (WGS) entry which is preliminary data.</text>
</comment>
<accession>A0ABX0JLR6</accession>